<evidence type="ECO:0000256" key="14">
    <source>
        <dbReference type="ARBA" id="ARBA00023163"/>
    </source>
</evidence>
<feature type="domain" description="Peptidase S24/S26A/S26B/S26C" evidence="21">
    <location>
        <begin position="84"/>
        <end position="198"/>
    </location>
</feature>
<comment type="caution">
    <text evidence="24">The sequence shown here is derived from an EMBL/GenBank/DDBJ whole genome shotgun (WGS) entry which is preliminary data.</text>
</comment>
<evidence type="ECO:0000259" key="23">
    <source>
        <dbReference type="Pfam" id="PF01726"/>
    </source>
</evidence>
<dbReference type="InterPro" id="IPR036390">
    <property type="entry name" value="WH_DNA-bd_sf"/>
</dbReference>
<evidence type="ECO:0000256" key="5">
    <source>
        <dbReference type="ARBA" id="ARBA00022679"/>
    </source>
</evidence>
<dbReference type="InterPro" id="IPR002941">
    <property type="entry name" value="DNA_methylase_N4/N6"/>
</dbReference>
<evidence type="ECO:0000256" key="10">
    <source>
        <dbReference type="ARBA" id="ARBA00022801"/>
    </source>
</evidence>
<keyword evidence="7 18" id="KW-0235">DNA replication</keyword>
<dbReference type="GO" id="GO:0008170">
    <property type="term" value="F:N-methyltransferase activity"/>
    <property type="evidence" value="ECO:0007669"/>
    <property type="project" value="InterPro"/>
</dbReference>
<evidence type="ECO:0000313" key="25">
    <source>
        <dbReference type="Proteomes" id="UP000228510"/>
    </source>
</evidence>
<sequence length="487" mass="55543">MSNTMQTLTKRQKQILDFVGEYIKKNSISPTYEEIKRRFKLSALSTVHQHVEALINKDYLIKNENSSRGIEVKKTVDDFIQIPLKGTIAAGQPIEAIEERETIAVPKINLPETSDIFALRVSGDSMIKENINDGDIVIIKSQPTADNGQKVVALIDNCEVTLKKIYKERNRIRLQPANLRMSPIYVKPENLMIQGIVIDVIKNITTELQVEEKETTKYKILPLNQIICGDCVEVLKNIPDNSIDLVVTSPPYDEVRKYNGFSFNLHETGKELFRVLKNGGVVAMVIQDQTKNFGKSLTSFRTIVDWVDNIGFKLFETVIYRKHGTEGAWWKYRFRVDHEYMPIFIKGERPAYFNKESLKIPSKHGGKVMTGSGNRRTDGTTTKTITRPINLMKCRGTIWDYLNAGDKNPLKRKHPAVFPDKIPFDFIQCFCPNEGIVLDPFVGSGSTVVTAKQLSRKYIGIDISKEYCDLSRERLRTVNESLFNKLK</sequence>
<evidence type="ECO:0000313" key="24">
    <source>
        <dbReference type="EMBL" id="PIR92065.1"/>
    </source>
</evidence>
<evidence type="ECO:0000256" key="12">
    <source>
        <dbReference type="ARBA" id="ARBA00023015"/>
    </source>
</evidence>
<feature type="region of interest" description="Disordered" evidence="20">
    <location>
        <begin position="363"/>
        <end position="382"/>
    </location>
</feature>
<dbReference type="InterPro" id="IPR017985">
    <property type="entry name" value="MeTrfase_CN4_CS"/>
</dbReference>
<dbReference type="HAMAP" id="MF_00015">
    <property type="entry name" value="LexA"/>
    <property type="match status" value="1"/>
</dbReference>
<name>A0A2H0UZ32_9BACT</name>
<comment type="catalytic activity">
    <reaction evidence="18">
        <text>Hydrolysis of Ala-|-Gly bond in repressor LexA.</text>
        <dbReference type="EC" id="3.4.21.88"/>
    </reaction>
</comment>
<evidence type="ECO:0000256" key="3">
    <source>
        <dbReference type="ARBA" id="ARBA00022491"/>
    </source>
</evidence>
<dbReference type="GO" id="GO:0032259">
    <property type="term" value="P:methylation"/>
    <property type="evidence" value="ECO:0007669"/>
    <property type="project" value="UniProtKB-KW"/>
</dbReference>
<evidence type="ECO:0000256" key="9">
    <source>
        <dbReference type="ARBA" id="ARBA00022763"/>
    </source>
</evidence>
<evidence type="ECO:0000256" key="4">
    <source>
        <dbReference type="ARBA" id="ARBA00022603"/>
    </source>
</evidence>
<dbReference type="InterPro" id="IPR006199">
    <property type="entry name" value="LexA_DNA-bd_dom"/>
</dbReference>
<dbReference type="PANTHER" id="PTHR33516">
    <property type="entry name" value="LEXA REPRESSOR"/>
    <property type="match status" value="1"/>
</dbReference>
<feature type="site" description="Cleavage; by autolysis" evidence="18">
    <location>
        <begin position="90"/>
        <end position="91"/>
    </location>
</feature>
<dbReference type="InterPro" id="IPR036286">
    <property type="entry name" value="LexA/Signal_pep-like_sf"/>
</dbReference>
<dbReference type="InterPro" id="IPR001091">
    <property type="entry name" value="RM_Methyltransferase"/>
</dbReference>
<keyword evidence="5" id="KW-0808">Transferase</keyword>
<dbReference type="GO" id="GO:0006508">
    <property type="term" value="P:proteolysis"/>
    <property type="evidence" value="ECO:0007669"/>
    <property type="project" value="InterPro"/>
</dbReference>
<dbReference type="CDD" id="cd06529">
    <property type="entry name" value="S24_LexA-like"/>
    <property type="match status" value="1"/>
</dbReference>
<evidence type="ECO:0000259" key="22">
    <source>
        <dbReference type="Pfam" id="PF01555"/>
    </source>
</evidence>
<reference evidence="25" key="1">
    <citation type="submission" date="2017-09" db="EMBL/GenBank/DDBJ databases">
        <title>Depth-based differentiation of microbial function through sediment-hosted aquifers and enrichment of novel symbionts in the deep terrestrial subsurface.</title>
        <authorList>
            <person name="Probst A.J."/>
            <person name="Ladd B."/>
            <person name="Jarett J.K."/>
            <person name="Geller-Mcgrath D.E."/>
            <person name="Sieber C.M.K."/>
            <person name="Emerson J.B."/>
            <person name="Anantharaman K."/>
            <person name="Thomas B.C."/>
            <person name="Malmstrom R."/>
            <person name="Stieglmeier M."/>
            <person name="Klingl A."/>
            <person name="Woyke T."/>
            <person name="Ryan C.M."/>
            <person name="Banfield J.F."/>
        </authorList>
    </citation>
    <scope>NUCLEOTIDE SEQUENCE [LARGE SCALE GENOMIC DNA]</scope>
</reference>
<dbReference type="NCBIfam" id="TIGR00498">
    <property type="entry name" value="lexA"/>
    <property type="match status" value="1"/>
</dbReference>
<keyword evidence="16 18" id="KW-0742">SOS response</keyword>
<keyword evidence="9 18" id="KW-0227">DNA damage</keyword>
<keyword evidence="4" id="KW-0489">Methyltransferase</keyword>
<evidence type="ECO:0000256" key="19">
    <source>
        <dbReference type="RuleBase" id="RU003991"/>
    </source>
</evidence>
<dbReference type="InterPro" id="IPR006197">
    <property type="entry name" value="Peptidase_S24_LexA"/>
</dbReference>
<feature type="domain" description="LexA repressor DNA-binding" evidence="23">
    <location>
        <begin position="5"/>
        <end position="69"/>
    </location>
</feature>
<evidence type="ECO:0000256" key="7">
    <source>
        <dbReference type="ARBA" id="ARBA00022705"/>
    </source>
</evidence>
<dbReference type="PROSITE" id="PS00093">
    <property type="entry name" value="N4_MTASE"/>
    <property type="match status" value="1"/>
</dbReference>
<dbReference type="SUPFAM" id="SSF46785">
    <property type="entry name" value="Winged helix' DNA-binding domain"/>
    <property type="match status" value="1"/>
</dbReference>
<proteinExistence type="inferred from homology"/>
<evidence type="ECO:0000256" key="18">
    <source>
        <dbReference type="HAMAP-Rule" id="MF_00015"/>
    </source>
</evidence>
<dbReference type="EMBL" id="PFAT01000049">
    <property type="protein sequence ID" value="PIR92065.1"/>
    <property type="molecule type" value="Genomic_DNA"/>
</dbReference>
<dbReference type="GO" id="GO:0009432">
    <property type="term" value="P:SOS response"/>
    <property type="evidence" value="ECO:0007669"/>
    <property type="project" value="UniProtKB-UniRule"/>
</dbReference>
<dbReference type="PRINTS" id="PR00726">
    <property type="entry name" value="LEXASERPTASE"/>
</dbReference>
<dbReference type="Gene3D" id="3.40.50.150">
    <property type="entry name" value="Vaccinia Virus protein VP39"/>
    <property type="match status" value="1"/>
</dbReference>
<evidence type="ECO:0000259" key="21">
    <source>
        <dbReference type="Pfam" id="PF00717"/>
    </source>
</evidence>
<evidence type="ECO:0000256" key="6">
    <source>
        <dbReference type="ARBA" id="ARBA00022691"/>
    </source>
</evidence>
<dbReference type="InterPro" id="IPR015927">
    <property type="entry name" value="Peptidase_S24_S26A/B/C"/>
</dbReference>
<keyword evidence="6" id="KW-0949">S-adenosyl-L-methionine</keyword>
<comment type="subunit">
    <text evidence="18">Homodimer.</text>
</comment>
<dbReference type="Proteomes" id="UP000228510">
    <property type="component" value="Unassembled WGS sequence"/>
</dbReference>
<keyword evidence="15 18" id="KW-0234">DNA repair</keyword>
<dbReference type="PANTHER" id="PTHR33516:SF2">
    <property type="entry name" value="LEXA REPRESSOR-RELATED"/>
    <property type="match status" value="1"/>
</dbReference>
<keyword evidence="12 18" id="KW-0805">Transcription regulation</keyword>
<organism evidence="24 25">
    <name type="scientific">Candidatus Falkowbacteria bacterium CG10_big_fil_rev_8_21_14_0_10_44_15</name>
    <dbReference type="NCBI Taxonomy" id="1974569"/>
    <lineage>
        <taxon>Bacteria</taxon>
        <taxon>Candidatus Falkowiibacteriota</taxon>
    </lineage>
</organism>
<evidence type="ECO:0000256" key="2">
    <source>
        <dbReference type="ARBA" id="ARBA00010203"/>
    </source>
</evidence>
<comment type="catalytic activity">
    <reaction evidence="17">
        <text>a 2'-deoxycytidine in DNA + S-adenosyl-L-methionine = an N(4)-methyl-2'-deoxycytidine in DNA + S-adenosyl-L-homocysteine + H(+)</text>
        <dbReference type="Rhea" id="RHEA:16857"/>
        <dbReference type="Rhea" id="RHEA-COMP:11369"/>
        <dbReference type="Rhea" id="RHEA-COMP:13674"/>
        <dbReference type="ChEBI" id="CHEBI:15378"/>
        <dbReference type="ChEBI" id="CHEBI:57856"/>
        <dbReference type="ChEBI" id="CHEBI:59789"/>
        <dbReference type="ChEBI" id="CHEBI:85452"/>
        <dbReference type="ChEBI" id="CHEBI:137933"/>
        <dbReference type="EC" id="2.1.1.113"/>
    </reaction>
</comment>
<comment type="similarity">
    <text evidence="2">Belongs to the N(4)/N(6)-methyltransferase family. N(4) subfamily.</text>
</comment>
<dbReference type="Gene3D" id="1.10.10.10">
    <property type="entry name" value="Winged helix-like DNA-binding domain superfamily/Winged helix DNA-binding domain"/>
    <property type="match status" value="1"/>
</dbReference>
<feature type="active site" description="For autocatalytic cleavage activity" evidence="18">
    <location>
        <position position="125"/>
    </location>
</feature>
<feature type="DNA-binding region" description="H-T-H motif" evidence="18">
    <location>
        <begin position="32"/>
        <end position="52"/>
    </location>
</feature>
<evidence type="ECO:0000256" key="8">
    <source>
        <dbReference type="ARBA" id="ARBA00022747"/>
    </source>
</evidence>
<comment type="function">
    <text evidence="18">Represses a number of genes involved in the response to DNA damage (SOS response), including recA and lexA. In the presence of single-stranded DNA, RecA interacts with LexA causing an autocatalytic cleavage which disrupts the DNA-binding part of LexA, leading to derepression of the SOS regulon and eventually DNA repair.</text>
</comment>
<protein>
    <recommendedName>
        <fullName evidence="18">LexA repressor</fullName>
        <ecNumber evidence="18">3.4.21.88</ecNumber>
    </recommendedName>
</protein>
<dbReference type="GO" id="GO:0006281">
    <property type="term" value="P:DNA repair"/>
    <property type="evidence" value="ECO:0007669"/>
    <property type="project" value="UniProtKB-UniRule"/>
</dbReference>
<dbReference type="GO" id="GO:0004252">
    <property type="term" value="F:serine-type endopeptidase activity"/>
    <property type="evidence" value="ECO:0007669"/>
    <property type="project" value="UniProtKB-UniRule"/>
</dbReference>
<accession>A0A2H0UZ32</accession>
<keyword evidence="13 18" id="KW-0238">DNA-binding</keyword>
<keyword evidence="11 18" id="KW-0068">Autocatalytic cleavage</keyword>
<feature type="active site" description="For autocatalytic cleavage activity" evidence="18">
    <location>
        <position position="163"/>
    </location>
</feature>
<gene>
    <name evidence="18" type="primary">lexA</name>
    <name evidence="24" type="ORF">COU01_03775</name>
</gene>
<dbReference type="AlphaFoldDB" id="A0A2H0UZ32"/>
<keyword evidence="14 18" id="KW-0804">Transcription</keyword>
<dbReference type="Gene3D" id="2.10.109.10">
    <property type="entry name" value="Umud Fragment, subunit A"/>
    <property type="match status" value="1"/>
</dbReference>
<dbReference type="GO" id="GO:0003677">
    <property type="term" value="F:DNA binding"/>
    <property type="evidence" value="ECO:0007669"/>
    <property type="project" value="UniProtKB-UniRule"/>
</dbReference>
<dbReference type="GO" id="GO:0006260">
    <property type="term" value="P:DNA replication"/>
    <property type="evidence" value="ECO:0007669"/>
    <property type="project" value="UniProtKB-UniRule"/>
</dbReference>
<dbReference type="EC" id="3.4.21.88" evidence="18"/>
<evidence type="ECO:0000256" key="17">
    <source>
        <dbReference type="ARBA" id="ARBA00049120"/>
    </source>
</evidence>
<dbReference type="GO" id="GO:0045892">
    <property type="term" value="P:negative regulation of DNA-templated transcription"/>
    <property type="evidence" value="ECO:0007669"/>
    <property type="project" value="UniProtKB-UniRule"/>
</dbReference>
<keyword evidence="10 18" id="KW-0378">Hydrolase</keyword>
<dbReference type="SUPFAM" id="SSF53335">
    <property type="entry name" value="S-adenosyl-L-methionine-dependent methyltransferases"/>
    <property type="match status" value="1"/>
</dbReference>
<evidence type="ECO:0000256" key="1">
    <source>
        <dbReference type="ARBA" id="ARBA00007484"/>
    </source>
</evidence>
<dbReference type="InterPro" id="IPR029063">
    <property type="entry name" value="SAM-dependent_MTases_sf"/>
</dbReference>
<dbReference type="Pfam" id="PF01726">
    <property type="entry name" value="LexA_DNA_bind"/>
    <property type="match status" value="1"/>
</dbReference>
<evidence type="ECO:0000256" key="16">
    <source>
        <dbReference type="ARBA" id="ARBA00023236"/>
    </source>
</evidence>
<dbReference type="Pfam" id="PF00717">
    <property type="entry name" value="Peptidase_S24"/>
    <property type="match status" value="1"/>
</dbReference>
<keyword evidence="8" id="KW-0680">Restriction system</keyword>
<dbReference type="InterPro" id="IPR039418">
    <property type="entry name" value="LexA-like"/>
</dbReference>
<feature type="domain" description="DNA methylase N-4/N-6" evidence="22">
    <location>
        <begin position="243"/>
        <end position="472"/>
    </location>
</feature>
<dbReference type="SUPFAM" id="SSF51306">
    <property type="entry name" value="LexA/Signal peptidase"/>
    <property type="match status" value="1"/>
</dbReference>
<evidence type="ECO:0000256" key="20">
    <source>
        <dbReference type="SAM" id="MobiDB-lite"/>
    </source>
</evidence>
<dbReference type="InterPro" id="IPR050077">
    <property type="entry name" value="LexA_repressor"/>
</dbReference>
<dbReference type="PRINTS" id="PR00508">
    <property type="entry name" value="S21N4MTFRASE"/>
</dbReference>
<evidence type="ECO:0000256" key="13">
    <source>
        <dbReference type="ARBA" id="ARBA00023125"/>
    </source>
</evidence>
<evidence type="ECO:0000256" key="11">
    <source>
        <dbReference type="ARBA" id="ARBA00022813"/>
    </source>
</evidence>
<keyword evidence="3 18" id="KW-0678">Repressor</keyword>
<comment type="similarity">
    <text evidence="1 18 19">Belongs to the peptidase S24 family.</text>
</comment>
<dbReference type="GO" id="GO:0015667">
    <property type="term" value="F:site-specific DNA-methyltransferase (cytosine-N4-specific) activity"/>
    <property type="evidence" value="ECO:0007669"/>
    <property type="project" value="UniProtKB-EC"/>
</dbReference>
<dbReference type="InterPro" id="IPR036388">
    <property type="entry name" value="WH-like_DNA-bd_sf"/>
</dbReference>
<dbReference type="GO" id="GO:0009307">
    <property type="term" value="P:DNA restriction-modification system"/>
    <property type="evidence" value="ECO:0007669"/>
    <property type="project" value="UniProtKB-KW"/>
</dbReference>
<dbReference type="InterPro" id="IPR006200">
    <property type="entry name" value="LexA"/>
</dbReference>
<evidence type="ECO:0000256" key="15">
    <source>
        <dbReference type="ARBA" id="ARBA00023204"/>
    </source>
</evidence>
<dbReference type="Pfam" id="PF01555">
    <property type="entry name" value="N6_N4_Mtase"/>
    <property type="match status" value="1"/>
</dbReference>